<keyword evidence="4" id="KW-0238">DNA-binding</keyword>
<dbReference type="CDD" id="cd00609">
    <property type="entry name" value="AAT_like"/>
    <property type="match status" value="1"/>
</dbReference>
<evidence type="ECO:0000259" key="6">
    <source>
        <dbReference type="PROSITE" id="PS50949"/>
    </source>
</evidence>
<dbReference type="CDD" id="cd07377">
    <property type="entry name" value="WHTH_GntR"/>
    <property type="match status" value="1"/>
</dbReference>
<dbReference type="AlphaFoldDB" id="A0A261S5Y8"/>
<dbReference type="PROSITE" id="PS50949">
    <property type="entry name" value="HTH_GNTR"/>
    <property type="match status" value="1"/>
</dbReference>
<dbReference type="PRINTS" id="PR00035">
    <property type="entry name" value="HTHGNTR"/>
</dbReference>
<dbReference type="SMART" id="SM00345">
    <property type="entry name" value="HTH_GNTR"/>
    <property type="match status" value="1"/>
</dbReference>
<name>A0A261S5Y8_9BORD</name>
<evidence type="ECO:0000256" key="5">
    <source>
        <dbReference type="ARBA" id="ARBA00023163"/>
    </source>
</evidence>
<dbReference type="Proteomes" id="UP000216020">
    <property type="component" value="Unassembled WGS sequence"/>
</dbReference>
<dbReference type="Pfam" id="PF00392">
    <property type="entry name" value="GntR"/>
    <property type="match status" value="1"/>
</dbReference>
<dbReference type="RefSeq" id="WP_094856817.1">
    <property type="nucleotide sequence ID" value="NZ_NEVM01000005.1"/>
</dbReference>
<dbReference type="GO" id="GO:0003700">
    <property type="term" value="F:DNA-binding transcription factor activity"/>
    <property type="evidence" value="ECO:0007669"/>
    <property type="project" value="InterPro"/>
</dbReference>
<dbReference type="InterPro" id="IPR015424">
    <property type="entry name" value="PyrdxlP-dep_Trfase"/>
</dbReference>
<comment type="caution">
    <text evidence="7">The sequence shown here is derived from an EMBL/GenBank/DDBJ whole genome shotgun (WGS) entry which is preliminary data.</text>
</comment>
<dbReference type="InterPro" id="IPR036388">
    <property type="entry name" value="WH-like_DNA-bd_sf"/>
</dbReference>
<dbReference type="GO" id="GO:0030170">
    <property type="term" value="F:pyridoxal phosphate binding"/>
    <property type="evidence" value="ECO:0007669"/>
    <property type="project" value="InterPro"/>
</dbReference>
<evidence type="ECO:0000313" key="7">
    <source>
        <dbReference type="EMBL" id="OZI32407.1"/>
    </source>
</evidence>
<keyword evidence="5" id="KW-0804">Transcription</keyword>
<dbReference type="PANTHER" id="PTHR46577">
    <property type="entry name" value="HTH-TYPE TRANSCRIPTIONAL REGULATORY PROTEIN GABR"/>
    <property type="match status" value="1"/>
</dbReference>
<accession>A0A261S5Y8</accession>
<evidence type="ECO:0000256" key="1">
    <source>
        <dbReference type="ARBA" id="ARBA00005384"/>
    </source>
</evidence>
<dbReference type="GO" id="GO:0003677">
    <property type="term" value="F:DNA binding"/>
    <property type="evidence" value="ECO:0007669"/>
    <property type="project" value="UniProtKB-KW"/>
</dbReference>
<organism evidence="7 8">
    <name type="scientific">Bordetella genomosp. 10</name>
    <dbReference type="NCBI Taxonomy" id="1416804"/>
    <lineage>
        <taxon>Bacteria</taxon>
        <taxon>Pseudomonadati</taxon>
        <taxon>Pseudomonadota</taxon>
        <taxon>Betaproteobacteria</taxon>
        <taxon>Burkholderiales</taxon>
        <taxon>Alcaligenaceae</taxon>
        <taxon>Bordetella</taxon>
    </lineage>
</organism>
<dbReference type="SUPFAM" id="SSF53383">
    <property type="entry name" value="PLP-dependent transferases"/>
    <property type="match status" value="1"/>
</dbReference>
<proteinExistence type="inferred from homology"/>
<sequence>MATADRAAGPARFAPFHRGRGLQEQLREKLLNAMFDGSLPAHEPMPSSRRLSEELGLSRNTVVLVYEKLAQEGYLVASSRRGFYINPHVLGERQQASLKTDPQQLFARPDDAPDWDARLAQHPSRLRAIVKPRNWRDYRYPFIYGQVEYDEATAAHWRECARLAASGAHARTWLDDQVAQDDALLVEQITQRILPRRGIHVGPEQLLITIGTQNSLFMLTQLLARPGMPVGLEEPGYVDARNIFALAGCAPRPLAVDGQGLVVDERMAGCAMVFCTPSHQSPTGVTMPLYRRIELLEQARRHDFLVIEDDYESEQNILGRNHPALKSMDESGRVIYLGSLTKSLMPGVRLGFVVADAELIRELRALRRYLYRHPPSNNQRILALFLGMGYFDAHARRLRSALARKWRTISQAVADALPAVTPSGTSGGSALWLRGPAGFDAWELQRAAARRGALIEPGQIHFLAEPAPTGYFRLGYGAIAHDDIVPGVQLLAEAWKDMERA</sequence>
<reference evidence="8" key="1">
    <citation type="submission" date="2017-05" db="EMBL/GenBank/DDBJ databases">
        <title>Complete and WGS of Bordetella genogroups.</title>
        <authorList>
            <person name="Spilker T."/>
            <person name="Lipuma J."/>
        </authorList>
    </citation>
    <scope>NUCLEOTIDE SEQUENCE [LARGE SCALE GENOMIC DNA]</scope>
    <source>
        <strain evidence="8">AU16122</strain>
    </source>
</reference>
<comment type="similarity">
    <text evidence="1">In the C-terminal section; belongs to the class-I pyridoxal-phosphate-dependent aminotransferase family.</text>
</comment>
<dbReference type="InterPro" id="IPR000524">
    <property type="entry name" value="Tscrpt_reg_HTH_GntR"/>
</dbReference>
<keyword evidence="3" id="KW-0805">Transcription regulation</keyword>
<dbReference type="InterPro" id="IPR051446">
    <property type="entry name" value="HTH_trans_reg/aminotransferase"/>
</dbReference>
<dbReference type="PANTHER" id="PTHR46577:SF1">
    <property type="entry name" value="HTH-TYPE TRANSCRIPTIONAL REGULATORY PROTEIN GABR"/>
    <property type="match status" value="1"/>
</dbReference>
<keyword evidence="8" id="KW-1185">Reference proteome</keyword>
<gene>
    <name evidence="7" type="ORF">CAL29_21630</name>
</gene>
<protein>
    <submittedName>
        <fullName evidence="7">GntR family transcriptional regulator</fullName>
    </submittedName>
</protein>
<dbReference type="InterPro" id="IPR015421">
    <property type="entry name" value="PyrdxlP-dep_Trfase_major"/>
</dbReference>
<evidence type="ECO:0000256" key="2">
    <source>
        <dbReference type="ARBA" id="ARBA00022898"/>
    </source>
</evidence>
<dbReference type="SUPFAM" id="SSF46785">
    <property type="entry name" value="Winged helix' DNA-binding domain"/>
    <property type="match status" value="1"/>
</dbReference>
<keyword evidence="2" id="KW-0663">Pyridoxal phosphate</keyword>
<dbReference type="OrthoDB" id="9804020at2"/>
<dbReference type="Gene3D" id="3.40.640.10">
    <property type="entry name" value="Type I PLP-dependent aspartate aminotransferase-like (Major domain)"/>
    <property type="match status" value="1"/>
</dbReference>
<dbReference type="Gene3D" id="1.10.10.10">
    <property type="entry name" value="Winged helix-like DNA-binding domain superfamily/Winged helix DNA-binding domain"/>
    <property type="match status" value="1"/>
</dbReference>
<evidence type="ECO:0000256" key="3">
    <source>
        <dbReference type="ARBA" id="ARBA00023015"/>
    </source>
</evidence>
<dbReference type="InterPro" id="IPR036390">
    <property type="entry name" value="WH_DNA-bd_sf"/>
</dbReference>
<feature type="domain" description="HTH gntR-type" evidence="6">
    <location>
        <begin position="20"/>
        <end position="88"/>
    </location>
</feature>
<dbReference type="InterPro" id="IPR004839">
    <property type="entry name" value="Aminotransferase_I/II_large"/>
</dbReference>
<evidence type="ECO:0000256" key="4">
    <source>
        <dbReference type="ARBA" id="ARBA00023125"/>
    </source>
</evidence>
<dbReference type="EMBL" id="NEVM01000005">
    <property type="protein sequence ID" value="OZI32407.1"/>
    <property type="molecule type" value="Genomic_DNA"/>
</dbReference>
<dbReference type="Pfam" id="PF00155">
    <property type="entry name" value="Aminotran_1_2"/>
    <property type="match status" value="1"/>
</dbReference>
<evidence type="ECO:0000313" key="8">
    <source>
        <dbReference type="Proteomes" id="UP000216020"/>
    </source>
</evidence>